<proteinExistence type="predicted"/>
<dbReference type="SUPFAM" id="SSF53850">
    <property type="entry name" value="Periplasmic binding protein-like II"/>
    <property type="match status" value="1"/>
</dbReference>
<dbReference type="Pfam" id="PF08448">
    <property type="entry name" value="PAS_4"/>
    <property type="match status" value="1"/>
</dbReference>
<dbReference type="InterPro" id="IPR003018">
    <property type="entry name" value="GAF"/>
</dbReference>
<dbReference type="Pfam" id="PF00497">
    <property type="entry name" value="SBP_bac_3"/>
    <property type="match status" value="1"/>
</dbReference>
<dbReference type="InterPro" id="IPR000014">
    <property type="entry name" value="PAS"/>
</dbReference>
<dbReference type="Proteomes" id="UP000008332">
    <property type="component" value="Chromosome"/>
</dbReference>
<dbReference type="InterPro" id="IPR001638">
    <property type="entry name" value="Solute-binding_3/MltF_N"/>
</dbReference>
<sequence>MKAGMAVHRFLSQGNLLLSIVFAVLIIFLALPHSFAESANQNKLVFLGNKNIAPVVYQNNMVPAGVVVDIVRALEKYMPQPIEIKTMDWLEAQALVAQGKADALIQINPTQERREIYDFSDTLLESQFSIFTTTNRVGISGMSSLRGLRVGVEAGGLPQQLLGKDPQILLTIIPNFIEGFKQLNAATVDAVVVDYRVGSYIIAENKIQNIRVTGEPVAFSYSSIAVKKGNEKLLSAINNGLKSIKADGSYQTVINNWKPKEVVFQTREQITQRIYYVSVITLFILFLIAATWTMTLKKQLLRRKAAEERLGEQYSTLSSIINSANALIFSLDRQYRYTSFNQGHADVMKALYGAQIEQGHSLLDYMTVPQDRETAQHNIDRAIAGEQVVEESYSGDELRSRQYFQVSHSPIKSGEDVIGVAVLAQDMSARKRSQLAQELNSQRMQMLLQLNQMAGATLKEIEDFTLEEAVRLTQSKIGYLAFVNEDESVLTMPAWSKLAMAEGVITEEPIVYPVETTGLWGEAVRQRRPVITNDYNAANPLKNDWPRGYVNLKRHMNVPVFDGARIVIVAGVGNKVEAYDEGDVQQLTLIMEGMWRLLEGKRSQETLHRLNRELRAISSCNQALLRTQDEQTLLNDICHIVCDEAGYRMAWVGYAEHDAGKTVRPAAWGGFDSGYIADAKLSWAEDTPRGQGPAGVAIRSAEIVYFQDLANDPSMAPWRESALQHGYRSGIALPLKNEGAEVFGVLLIYSAEINAFSPAEIRLLQELSGDLAFGITVLRARLERTRAEEALKNMAMKFRTIYESTSDAIMLIDEQGIFDCNAATLRIFACQARDDLVGKQPSQLSPPTQPGGEESMQLANEYIATAYRNGSHQFEWTHRRLDGAQFPADVLLTAMELGGKPVLQATVRDITRRKQDELALARANRALRTLSACNEALVRATNESGLLDAICRLIVETGGYRMAWVGFPEQNAAKTVRPAAHYGYDEGFLAEAPISWADIEPGRGPTGTAIRTGTVQVNQNFLLNPASAPWGDEAQSRGYQSNIALPLTSEAGTLGVLTIFAAAPDAFNETEVILLKELASDLAFGIATLRTRAERDRIAYEHQHHEDILRQSLEDSIKAIADTVEMRDPYTAGHQRRVGQLAVAIARELGLPEDTMRGIELAASIHDLGKISIPAEILAKPIKLTAIEYMLLKNHPQAGFDILKDIRFPWPIATMVLQHHERLDGSGYPQGLQGEQILLESRIMAVADVVEAMASHRPYRAALGVDAALAEIGRGRGVIYDTLAVDACLRLFAEKRFSFSS</sequence>
<dbReference type="PANTHER" id="PTHR43155:SF2">
    <property type="entry name" value="CYCLIC DI-GMP PHOSPHODIESTERASE PA4108"/>
    <property type="match status" value="1"/>
</dbReference>
<keyword evidence="1" id="KW-0812">Transmembrane</keyword>
<dbReference type="Gene3D" id="1.10.3210.10">
    <property type="entry name" value="Hypothetical protein af1432"/>
    <property type="match status" value="1"/>
</dbReference>
<accession>Q21T03</accession>
<dbReference type="SMART" id="SM00471">
    <property type="entry name" value="HDc"/>
    <property type="match status" value="1"/>
</dbReference>
<dbReference type="Gene3D" id="3.30.450.40">
    <property type="match status" value="3"/>
</dbReference>
<keyword evidence="1" id="KW-0472">Membrane</keyword>
<dbReference type="KEGG" id="rfr:Rfer_3391"/>
<dbReference type="eggNOG" id="COG2203">
    <property type="taxonomic scope" value="Bacteria"/>
</dbReference>
<dbReference type="PANTHER" id="PTHR43155">
    <property type="entry name" value="CYCLIC DI-GMP PHOSPHODIESTERASE PA4108-RELATED"/>
    <property type="match status" value="1"/>
</dbReference>
<dbReference type="CDD" id="cd13704">
    <property type="entry name" value="PBP2_HisK"/>
    <property type="match status" value="1"/>
</dbReference>
<dbReference type="InterPro" id="IPR029016">
    <property type="entry name" value="GAF-like_dom_sf"/>
</dbReference>
<protein>
    <submittedName>
        <fullName evidence="3">Putative PAS/PAC sensor protein</fullName>
    </submittedName>
</protein>
<feature type="transmembrane region" description="Helical" evidence="1">
    <location>
        <begin position="274"/>
        <end position="293"/>
    </location>
</feature>
<dbReference type="Pfam" id="PF13487">
    <property type="entry name" value="HD_5"/>
    <property type="match status" value="1"/>
</dbReference>
<name>Q21T03_ALBFT</name>
<dbReference type="SMART" id="SM00062">
    <property type="entry name" value="PBPb"/>
    <property type="match status" value="1"/>
</dbReference>
<dbReference type="SUPFAM" id="SSF55785">
    <property type="entry name" value="PYP-like sensor domain (PAS domain)"/>
    <property type="match status" value="2"/>
</dbReference>
<dbReference type="Pfam" id="PF13426">
    <property type="entry name" value="PAS_9"/>
    <property type="match status" value="1"/>
</dbReference>
<dbReference type="InterPro" id="IPR003607">
    <property type="entry name" value="HD/PDEase_dom"/>
</dbReference>
<dbReference type="SUPFAM" id="SSF55781">
    <property type="entry name" value="GAF domain-like"/>
    <property type="match status" value="3"/>
</dbReference>
<evidence type="ECO:0000256" key="1">
    <source>
        <dbReference type="SAM" id="Phobius"/>
    </source>
</evidence>
<dbReference type="eggNOG" id="COG0834">
    <property type="taxonomic scope" value="Bacteria"/>
</dbReference>
<dbReference type="CDD" id="cd00077">
    <property type="entry name" value="HDc"/>
    <property type="match status" value="1"/>
</dbReference>
<feature type="domain" description="HD-GYP" evidence="2">
    <location>
        <begin position="1109"/>
        <end position="1301"/>
    </location>
</feature>
<keyword evidence="4" id="KW-1185">Reference proteome</keyword>
<dbReference type="InterPro" id="IPR035965">
    <property type="entry name" value="PAS-like_dom_sf"/>
</dbReference>
<dbReference type="SMART" id="SM00091">
    <property type="entry name" value="PAS"/>
    <property type="match status" value="2"/>
</dbReference>
<organism evidence="3 4">
    <name type="scientific">Albidiferax ferrireducens (strain ATCC BAA-621 / DSM 15236 / T118)</name>
    <name type="common">Rhodoferax ferrireducens</name>
    <dbReference type="NCBI Taxonomy" id="338969"/>
    <lineage>
        <taxon>Bacteria</taxon>
        <taxon>Pseudomonadati</taxon>
        <taxon>Pseudomonadota</taxon>
        <taxon>Betaproteobacteria</taxon>
        <taxon>Burkholderiales</taxon>
        <taxon>Comamonadaceae</taxon>
        <taxon>Rhodoferax</taxon>
    </lineage>
</organism>
<dbReference type="SMART" id="SM00065">
    <property type="entry name" value="GAF"/>
    <property type="match status" value="3"/>
</dbReference>
<dbReference type="eggNOG" id="COG2206">
    <property type="taxonomic scope" value="Bacteria"/>
</dbReference>
<dbReference type="NCBIfam" id="TIGR00229">
    <property type="entry name" value="sensory_box"/>
    <property type="match status" value="1"/>
</dbReference>
<dbReference type="SUPFAM" id="SSF109604">
    <property type="entry name" value="HD-domain/PDEase-like"/>
    <property type="match status" value="1"/>
</dbReference>
<dbReference type="EMBL" id="CP000267">
    <property type="protein sequence ID" value="ABD71100.1"/>
    <property type="molecule type" value="Genomic_DNA"/>
</dbReference>
<evidence type="ECO:0000259" key="2">
    <source>
        <dbReference type="PROSITE" id="PS51832"/>
    </source>
</evidence>
<evidence type="ECO:0000313" key="4">
    <source>
        <dbReference type="Proteomes" id="UP000008332"/>
    </source>
</evidence>
<dbReference type="InterPro" id="IPR037522">
    <property type="entry name" value="HD_GYP_dom"/>
</dbReference>
<dbReference type="PROSITE" id="PS51832">
    <property type="entry name" value="HD_GYP"/>
    <property type="match status" value="1"/>
</dbReference>
<dbReference type="STRING" id="338969.Rfer_3391"/>
<dbReference type="Gene3D" id="3.40.190.10">
    <property type="entry name" value="Periplasmic binding protein-like II"/>
    <property type="match status" value="2"/>
</dbReference>
<dbReference type="GO" id="GO:0008081">
    <property type="term" value="F:phosphoric diester hydrolase activity"/>
    <property type="evidence" value="ECO:0007669"/>
    <property type="project" value="UniProtKB-ARBA"/>
</dbReference>
<evidence type="ECO:0000313" key="3">
    <source>
        <dbReference type="EMBL" id="ABD71100.1"/>
    </source>
</evidence>
<reference evidence="4" key="1">
    <citation type="submission" date="2006-02" db="EMBL/GenBank/DDBJ databases">
        <title>Complete sequence of chromosome of Rhodoferax ferrireducens DSM 15236.</title>
        <authorList>
            <person name="Copeland A."/>
            <person name="Lucas S."/>
            <person name="Lapidus A."/>
            <person name="Barry K."/>
            <person name="Detter J.C."/>
            <person name="Glavina del Rio T."/>
            <person name="Hammon N."/>
            <person name="Israni S."/>
            <person name="Pitluck S."/>
            <person name="Brettin T."/>
            <person name="Bruce D."/>
            <person name="Han C."/>
            <person name="Tapia R."/>
            <person name="Gilna P."/>
            <person name="Kiss H."/>
            <person name="Schmutz J."/>
            <person name="Larimer F."/>
            <person name="Land M."/>
            <person name="Kyrpides N."/>
            <person name="Ivanova N."/>
            <person name="Richardson P."/>
        </authorList>
    </citation>
    <scope>NUCLEOTIDE SEQUENCE [LARGE SCALE GENOMIC DNA]</scope>
    <source>
        <strain evidence="4">ATCC BAA-621 / DSM 15236 / T118</strain>
    </source>
</reference>
<keyword evidence="1" id="KW-1133">Transmembrane helix</keyword>
<dbReference type="Gene3D" id="3.30.450.20">
    <property type="entry name" value="PAS domain"/>
    <property type="match status" value="2"/>
</dbReference>
<dbReference type="OrthoDB" id="9763857at2"/>
<gene>
    <name evidence="3" type="ordered locus">Rfer_3391</name>
</gene>
<dbReference type="Pfam" id="PF13185">
    <property type="entry name" value="GAF_2"/>
    <property type="match status" value="3"/>
</dbReference>
<dbReference type="InterPro" id="IPR013656">
    <property type="entry name" value="PAS_4"/>
</dbReference>
<dbReference type="HOGENOM" id="CLU_261436_0_0_4"/>